<evidence type="ECO:0000256" key="1">
    <source>
        <dbReference type="SAM" id="MobiDB-lite"/>
    </source>
</evidence>
<dbReference type="Proteomes" id="UP000027170">
    <property type="component" value="Unassembled WGS sequence"/>
</dbReference>
<sequence length="95" mass="11313">MIYPFDIQEVKGDIDNRTQYLSLVFFFNKPETNDKTWKILISVNKLKLFRDNYILIDGSQAQLKAKKQVKDLLKQQKKQKKHKKGSNRQKKLCIN</sequence>
<dbReference type="AlphaFoldDB" id="A0A066THV1"/>
<protein>
    <submittedName>
        <fullName evidence="2">Uncharacterized protein</fullName>
    </submittedName>
</protein>
<organism evidence="2 3">
    <name type="scientific">Snodgrassella communis</name>
    <dbReference type="NCBI Taxonomy" id="2946699"/>
    <lineage>
        <taxon>Bacteria</taxon>
        <taxon>Pseudomonadati</taxon>
        <taxon>Pseudomonadota</taxon>
        <taxon>Betaproteobacteria</taxon>
        <taxon>Neisseriales</taxon>
        <taxon>Neisseriaceae</taxon>
        <taxon>Snodgrassella</taxon>
    </lineage>
</organism>
<comment type="caution">
    <text evidence="2">The sequence shown here is derived from an EMBL/GenBank/DDBJ whole genome shotgun (WGS) entry which is preliminary data.</text>
</comment>
<evidence type="ECO:0000313" key="2">
    <source>
        <dbReference type="EMBL" id="KDN15306.1"/>
    </source>
</evidence>
<gene>
    <name evidence="2" type="ORF">SALWKB29_0410</name>
</gene>
<feature type="region of interest" description="Disordered" evidence="1">
    <location>
        <begin position="74"/>
        <end position="95"/>
    </location>
</feature>
<reference evidence="2 3" key="1">
    <citation type="submission" date="2014-03" db="EMBL/GenBank/DDBJ databases">
        <title>The genomes of two eusocial bee gut symbionts.</title>
        <authorList>
            <person name="Kwong W.K."/>
            <person name="Engel P."/>
            <person name="Koch H."/>
            <person name="Moran N.A."/>
        </authorList>
    </citation>
    <scope>NUCLEOTIDE SEQUENCE [LARGE SCALE GENOMIC DNA]</scope>
    <source>
        <strain evidence="3">wkB29</strain>
    </source>
</reference>
<proteinExistence type="predicted"/>
<evidence type="ECO:0000313" key="3">
    <source>
        <dbReference type="Proteomes" id="UP000027170"/>
    </source>
</evidence>
<keyword evidence="3" id="KW-1185">Reference proteome</keyword>
<feature type="compositionally biased region" description="Basic residues" evidence="1">
    <location>
        <begin position="75"/>
        <end position="95"/>
    </location>
</feature>
<dbReference type="RefSeq" id="WP_037405888.1">
    <property type="nucleotide sequence ID" value="NZ_JFZV01000002.1"/>
</dbReference>
<name>A0A066THV1_9NEIS</name>
<accession>A0A066THV1</accession>
<dbReference type="EMBL" id="JFZV01000002">
    <property type="protein sequence ID" value="KDN15306.1"/>
    <property type="molecule type" value="Genomic_DNA"/>
</dbReference>